<name>A0A8K0CSY9_IGNLU</name>
<reference evidence="2" key="1">
    <citation type="submission" date="2019-08" db="EMBL/GenBank/DDBJ databases">
        <title>The genome of the North American firefly Photinus pyralis.</title>
        <authorList>
            <consortium name="Photinus pyralis genome working group"/>
            <person name="Fallon T.R."/>
            <person name="Sander Lower S.E."/>
            <person name="Weng J.-K."/>
        </authorList>
    </citation>
    <scope>NUCLEOTIDE SEQUENCE</scope>
    <source>
        <strain evidence="2">TRF0915ILg1</strain>
        <tissue evidence="2">Whole body</tissue>
    </source>
</reference>
<evidence type="ECO:0000313" key="2">
    <source>
        <dbReference type="EMBL" id="KAF2890103.1"/>
    </source>
</evidence>
<dbReference type="Proteomes" id="UP000801492">
    <property type="component" value="Unassembled WGS sequence"/>
</dbReference>
<feature type="non-terminal residue" evidence="2">
    <location>
        <position position="68"/>
    </location>
</feature>
<proteinExistence type="predicted"/>
<dbReference type="OrthoDB" id="8187571at2759"/>
<sequence length="68" mass="7638">MTAPKFLKFMQHFAKHAKPNPSSPILVLLDNHESHISVDILNYCKEVGIVLLTFPPHCSIKLQALDLS</sequence>
<evidence type="ECO:0000259" key="1">
    <source>
        <dbReference type="Pfam" id="PF03184"/>
    </source>
</evidence>
<evidence type="ECO:0000313" key="3">
    <source>
        <dbReference type="Proteomes" id="UP000801492"/>
    </source>
</evidence>
<dbReference type="EMBL" id="VTPC01058316">
    <property type="protein sequence ID" value="KAF2890103.1"/>
    <property type="molecule type" value="Genomic_DNA"/>
</dbReference>
<comment type="caution">
    <text evidence="2">The sequence shown here is derived from an EMBL/GenBank/DDBJ whole genome shotgun (WGS) entry which is preliminary data.</text>
</comment>
<organism evidence="2 3">
    <name type="scientific">Ignelater luminosus</name>
    <name type="common">Cucubano</name>
    <name type="synonym">Pyrophorus luminosus</name>
    <dbReference type="NCBI Taxonomy" id="2038154"/>
    <lineage>
        <taxon>Eukaryota</taxon>
        <taxon>Metazoa</taxon>
        <taxon>Ecdysozoa</taxon>
        <taxon>Arthropoda</taxon>
        <taxon>Hexapoda</taxon>
        <taxon>Insecta</taxon>
        <taxon>Pterygota</taxon>
        <taxon>Neoptera</taxon>
        <taxon>Endopterygota</taxon>
        <taxon>Coleoptera</taxon>
        <taxon>Polyphaga</taxon>
        <taxon>Elateriformia</taxon>
        <taxon>Elateroidea</taxon>
        <taxon>Elateridae</taxon>
        <taxon>Agrypninae</taxon>
        <taxon>Pyrophorini</taxon>
        <taxon>Ignelater</taxon>
    </lineage>
</organism>
<feature type="domain" description="DDE-1" evidence="1">
    <location>
        <begin position="1"/>
        <end position="67"/>
    </location>
</feature>
<protein>
    <recommendedName>
        <fullName evidence="1">DDE-1 domain-containing protein</fullName>
    </recommendedName>
</protein>
<accession>A0A8K0CSY9</accession>
<dbReference type="AlphaFoldDB" id="A0A8K0CSY9"/>
<dbReference type="InterPro" id="IPR004875">
    <property type="entry name" value="DDE_SF_endonuclease_dom"/>
</dbReference>
<dbReference type="Pfam" id="PF03184">
    <property type="entry name" value="DDE_1"/>
    <property type="match status" value="1"/>
</dbReference>
<keyword evidence="3" id="KW-1185">Reference proteome</keyword>
<dbReference type="GO" id="GO:0003676">
    <property type="term" value="F:nucleic acid binding"/>
    <property type="evidence" value="ECO:0007669"/>
    <property type="project" value="InterPro"/>
</dbReference>
<gene>
    <name evidence="2" type="ORF">ILUMI_16070</name>
</gene>